<feature type="active site" evidence="11 13">
    <location>
        <position position="730"/>
    </location>
</feature>
<dbReference type="Pfam" id="PF00004">
    <property type="entry name" value="AAA"/>
    <property type="match status" value="1"/>
</dbReference>
<dbReference type="GO" id="GO:0004176">
    <property type="term" value="F:ATP-dependent peptidase activity"/>
    <property type="evidence" value="ECO:0007669"/>
    <property type="project" value="UniProtKB-UniRule"/>
</dbReference>
<accession>A0A328PXF7</accession>
<reference evidence="19 20" key="1">
    <citation type="submission" date="2017-05" db="EMBL/GenBank/DDBJ databases">
        <title>Host range expansion of the Methanosphaera genus to humans and monogastric animals involves recent and extensive reduction in genome content.</title>
        <authorList>
            <person name="Hoedt E.C."/>
            <person name="Volmer J.G."/>
            <person name="Parks D.H."/>
            <person name="Rosewarne C.P."/>
            <person name="Denman S.E."/>
            <person name="Mcsweeney C.S."/>
            <person name="O Cuiv P."/>
            <person name="Hugenholtz P."/>
            <person name="Tyson G.W."/>
            <person name="Morrison M."/>
        </authorList>
    </citation>
    <scope>NUCLEOTIDE SEQUENCE [LARGE SCALE GENOMIC DNA]</scope>
    <source>
        <strain evidence="19 20">PA5</strain>
    </source>
</reference>
<evidence type="ECO:0000256" key="8">
    <source>
        <dbReference type="ARBA" id="ARBA00022840"/>
    </source>
</evidence>
<dbReference type="InterPro" id="IPR004815">
    <property type="entry name" value="Lon_bac/euk-typ"/>
</dbReference>
<dbReference type="FunFam" id="3.40.50.300:FF:000021">
    <property type="entry name" value="Lon protease homolog"/>
    <property type="match status" value="1"/>
</dbReference>
<gene>
    <name evidence="11" type="primary">lon</name>
    <name evidence="19" type="ORF">CA615_06605</name>
</gene>
<keyword evidence="3 11" id="KW-0963">Cytoplasm</keyword>
<evidence type="ECO:0000256" key="12">
    <source>
        <dbReference type="PIRNR" id="PIRNR001174"/>
    </source>
</evidence>
<evidence type="ECO:0000256" key="9">
    <source>
        <dbReference type="ARBA" id="ARBA00023016"/>
    </source>
</evidence>
<dbReference type="EC" id="3.4.21.53" evidence="11 12"/>
<dbReference type="GO" id="GO:0005524">
    <property type="term" value="F:ATP binding"/>
    <property type="evidence" value="ECO:0007669"/>
    <property type="project" value="UniProtKB-UniRule"/>
</dbReference>
<dbReference type="InterPro" id="IPR014721">
    <property type="entry name" value="Ribsml_uS5_D2-typ_fold_subgr"/>
</dbReference>
<proteinExistence type="evidence at transcript level"/>
<dbReference type="InterPro" id="IPR020568">
    <property type="entry name" value="Ribosomal_Su5_D2-typ_SF"/>
</dbReference>
<dbReference type="SUPFAM" id="SSF52540">
    <property type="entry name" value="P-loop containing nucleoside triphosphate hydrolases"/>
    <property type="match status" value="1"/>
</dbReference>
<comment type="catalytic activity">
    <reaction evidence="10 11 12">
        <text>Hydrolysis of proteins in presence of ATP.</text>
        <dbReference type="EC" id="3.4.21.53"/>
    </reaction>
</comment>
<dbReference type="InterPro" id="IPR003111">
    <property type="entry name" value="Lon_prtase_N"/>
</dbReference>
<comment type="function">
    <text evidence="11">ATP-dependent serine protease that mediates the selective degradation of mutant and abnormal proteins as well as certain short-lived regulatory proteins. Required for cellular homeostasis and for survival from DNA damage and developmental changes induced by stress. Degrades polypeptides processively to yield small peptide fragments that are 5 to 10 amino acids long. Binds to DNA in a double-stranded, site-specific manner.</text>
</comment>
<name>A0A328PXF7_9EURY</name>
<evidence type="ECO:0000256" key="7">
    <source>
        <dbReference type="ARBA" id="ARBA00022825"/>
    </source>
</evidence>
<dbReference type="Pfam" id="PF02190">
    <property type="entry name" value="LON_substr_bdg"/>
    <property type="match status" value="1"/>
</dbReference>
<dbReference type="Gene3D" id="1.20.5.5270">
    <property type="match status" value="1"/>
</dbReference>
<feature type="domain" description="Lon N-terminal" evidence="18">
    <location>
        <begin position="17"/>
        <end position="213"/>
    </location>
</feature>
<dbReference type="GO" id="GO:0043565">
    <property type="term" value="F:sequence-specific DNA binding"/>
    <property type="evidence" value="ECO:0007669"/>
    <property type="project" value="UniProtKB-UniRule"/>
</dbReference>
<dbReference type="GO" id="GO:0006515">
    <property type="term" value="P:protein quality control for misfolded or incompletely synthesized proteins"/>
    <property type="evidence" value="ECO:0007669"/>
    <property type="project" value="UniProtKB-UniRule"/>
</dbReference>
<feature type="domain" description="Lon proteolytic" evidence="17">
    <location>
        <begin position="601"/>
        <end position="781"/>
    </location>
</feature>
<dbReference type="HAMAP" id="MF_01973">
    <property type="entry name" value="lon_bact"/>
    <property type="match status" value="1"/>
</dbReference>
<keyword evidence="7 11" id="KW-0720">Serine protease</keyword>
<dbReference type="InterPro" id="IPR027543">
    <property type="entry name" value="Lon_bac"/>
</dbReference>
<sequence length="801" mass="90101">MDTNPTCFDDTDSQNQLPIIFIPNTILLPHTDITLNLDKQHTDNLLHTVDDNNHGIILTPKKLEEGNGNVEFYDVGVILEIKSLTEDKENELLPEEYVLELKVKDKVYVNKILKKDGFFHAQYKILPEENTLTEDEITELNKNIDETVLEIAKFLPNTDKYTRKILGKLDTQDKLAEVFPFLKVPINKKQELLELDSVKIRALKVIQLLLEQKDAIGIQMELAKKLNKKMNETHKNTLLREQMKLIQEELNMTDDTPAHKTYRERIKDAQLPKEVEEAALEEVTKLERQGQNNAEENIIRNYLDTILQLPWHKEENPTIDIVKAKKQLNDDHYGLKKVKTRIIQHLTVLKMKKDKQGSILLFVGPPGTGKTSLGKSIAAALERPYVRVSLGGVNDESEIRGHRRTYLGALPGRIINGMKKAGKTNPVFVLDEIDKMTESLNGNPTSALLEVLDPEQNDSFSDNYLEVPYDLSDVFFIGTANSLQDIPGPLRDRLEIIELDSYTNTEKHHIADEHLIKEVLLEHGLTEDDLKITYDAIDCLIEKYTRESGVRGLKREIAAIARYVTEKIVVDNVERPYVVDENMLYDILGHEKSHYDKVPNSNPPGVVTGLAWTPIGGDILFIEAVLLPGEEKLKLTGQLGDVMKESAQIAQSLIKSRLATVLKDSDIEKRDIHIHVPAGSIPKDGPSAGVTLLTTIASLVTNTPVDSTLAMTGEISLRGKVLPVGGIKEKVIAAHRSGIKTVLLPEENMKDLDDVPCEVKDDMTFKPMKTVDEVLYEALGLKLPENKPLNISIDEINKVTP</sequence>
<dbReference type="Gene3D" id="1.10.8.60">
    <property type="match status" value="1"/>
</dbReference>
<dbReference type="AlphaFoldDB" id="A0A328PXF7"/>
<dbReference type="CDD" id="cd19500">
    <property type="entry name" value="RecA-like_Lon"/>
    <property type="match status" value="1"/>
</dbReference>
<comment type="subcellular location">
    <subcellularLocation>
        <location evidence="2 11 12">Cytoplasm</location>
    </subcellularLocation>
    <subcellularLocation>
        <location evidence="1">Endomembrane system</location>
        <topology evidence="1">Multi-pass membrane protein</topology>
    </subcellularLocation>
</comment>
<evidence type="ECO:0000256" key="2">
    <source>
        <dbReference type="ARBA" id="ARBA00004496"/>
    </source>
</evidence>
<keyword evidence="6 11" id="KW-0378">Hydrolase</keyword>
<evidence type="ECO:0000256" key="15">
    <source>
        <dbReference type="PROSITE-ProRule" id="PRU01122"/>
    </source>
</evidence>
<dbReference type="InterPro" id="IPR008269">
    <property type="entry name" value="Lon_proteolytic"/>
</dbReference>
<dbReference type="InterPro" id="IPR027417">
    <property type="entry name" value="P-loop_NTPase"/>
</dbReference>
<dbReference type="Gene3D" id="1.20.58.1480">
    <property type="match status" value="1"/>
</dbReference>
<dbReference type="Pfam" id="PF05362">
    <property type="entry name" value="Lon_C"/>
    <property type="match status" value="1"/>
</dbReference>
<evidence type="ECO:0000256" key="6">
    <source>
        <dbReference type="ARBA" id="ARBA00022801"/>
    </source>
</evidence>
<evidence type="ECO:0000313" key="19">
    <source>
        <dbReference type="EMBL" id="RAP02641.1"/>
    </source>
</evidence>
<evidence type="ECO:0000256" key="3">
    <source>
        <dbReference type="ARBA" id="ARBA00022490"/>
    </source>
</evidence>
<protein>
    <recommendedName>
        <fullName evidence="11 12">Lon protease</fullName>
        <ecNumber evidence="11 12">3.4.21.53</ecNumber>
    </recommendedName>
    <alternativeName>
        <fullName evidence="11">ATP-dependent protease La</fullName>
    </alternativeName>
</protein>
<evidence type="ECO:0000256" key="11">
    <source>
        <dbReference type="HAMAP-Rule" id="MF_01973"/>
    </source>
</evidence>
<organism evidence="19 20">
    <name type="scientific">Methanosphaera stadtmanae</name>
    <dbReference type="NCBI Taxonomy" id="2317"/>
    <lineage>
        <taxon>Archaea</taxon>
        <taxon>Methanobacteriati</taxon>
        <taxon>Methanobacteriota</taxon>
        <taxon>Methanomada group</taxon>
        <taxon>Methanobacteria</taxon>
        <taxon>Methanobacteriales</taxon>
        <taxon>Methanobacteriaceae</taxon>
        <taxon>Methanosphaera</taxon>
    </lineage>
</organism>
<dbReference type="PROSITE" id="PS51786">
    <property type="entry name" value="LON_PROTEOLYTIC"/>
    <property type="match status" value="1"/>
</dbReference>
<dbReference type="Pfam" id="PF22667">
    <property type="entry name" value="Lon_lid"/>
    <property type="match status" value="1"/>
</dbReference>
<comment type="induction">
    <text evidence="11">By heat shock.</text>
</comment>
<dbReference type="EMBL" id="NGJK01000081">
    <property type="protein sequence ID" value="RAP02641.1"/>
    <property type="molecule type" value="Genomic_DNA"/>
</dbReference>
<dbReference type="InterPro" id="IPR003959">
    <property type="entry name" value="ATPase_AAA_core"/>
</dbReference>
<dbReference type="InterPro" id="IPR003593">
    <property type="entry name" value="AAA+_ATPase"/>
</dbReference>
<comment type="similarity">
    <text evidence="11 12 15 16">Belongs to the peptidase S16 family.</text>
</comment>
<dbReference type="GO" id="GO:0034605">
    <property type="term" value="P:cellular response to heat"/>
    <property type="evidence" value="ECO:0007669"/>
    <property type="project" value="UniProtKB-UniRule"/>
</dbReference>
<evidence type="ECO:0000259" key="18">
    <source>
        <dbReference type="PROSITE" id="PS51787"/>
    </source>
</evidence>
<evidence type="ECO:0000256" key="5">
    <source>
        <dbReference type="ARBA" id="ARBA00022741"/>
    </source>
</evidence>
<evidence type="ECO:0000256" key="4">
    <source>
        <dbReference type="ARBA" id="ARBA00022670"/>
    </source>
</evidence>
<dbReference type="Gene3D" id="3.30.230.10">
    <property type="match status" value="1"/>
</dbReference>
<keyword evidence="8 11" id="KW-0067">ATP-binding</keyword>
<evidence type="ECO:0000256" key="16">
    <source>
        <dbReference type="RuleBase" id="RU000591"/>
    </source>
</evidence>
<dbReference type="NCBIfam" id="TIGR00763">
    <property type="entry name" value="lon"/>
    <property type="match status" value="1"/>
</dbReference>
<dbReference type="InterPro" id="IPR008268">
    <property type="entry name" value="Peptidase_S16_AS"/>
</dbReference>
<evidence type="ECO:0000256" key="13">
    <source>
        <dbReference type="PIRSR" id="PIRSR001174-1"/>
    </source>
</evidence>
<evidence type="ECO:0000256" key="10">
    <source>
        <dbReference type="ARBA" id="ARBA00050665"/>
    </source>
</evidence>
<dbReference type="SUPFAM" id="SSF54211">
    <property type="entry name" value="Ribosomal protein S5 domain 2-like"/>
    <property type="match status" value="1"/>
</dbReference>
<dbReference type="PIRSF" id="PIRSF001174">
    <property type="entry name" value="Lon_proteas"/>
    <property type="match status" value="1"/>
</dbReference>
<comment type="subunit">
    <text evidence="11 12">Homohexamer. Organized in a ring with a central cavity.</text>
</comment>
<dbReference type="GO" id="GO:0005737">
    <property type="term" value="C:cytoplasm"/>
    <property type="evidence" value="ECO:0007669"/>
    <property type="project" value="UniProtKB-SubCell"/>
</dbReference>
<keyword evidence="5 11" id="KW-0547">Nucleotide-binding</keyword>
<feature type="binding site" evidence="11 14">
    <location>
        <begin position="364"/>
        <end position="371"/>
    </location>
    <ligand>
        <name>ATP</name>
        <dbReference type="ChEBI" id="CHEBI:30616"/>
    </ligand>
</feature>
<dbReference type="PANTHER" id="PTHR10046">
    <property type="entry name" value="ATP DEPENDENT LON PROTEASE FAMILY MEMBER"/>
    <property type="match status" value="1"/>
</dbReference>
<dbReference type="Gene3D" id="3.40.50.300">
    <property type="entry name" value="P-loop containing nucleotide triphosphate hydrolases"/>
    <property type="match status" value="1"/>
</dbReference>
<dbReference type="SMART" id="SM00464">
    <property type="entry name" value="LON"/>
    <property type="match status" value="1"/>
</dbReference>
<dbReference type="InterPro" id="IPR015947">
    <property type="entry name" value="PUA-like_sf"/>
</dbReference>
<dbReference type="PROSITE" id="PS01046">
    <property type="entry name" value="LON_SER"/>
    <property type="match status" value="1"/>
</dbReference>
<dbReference type="PRINTS" id="PR00830">
    <property type="entry name" value="ENDOLAPTASE"/>
</dbReference>
<dbReference type="Gene3D" id="2.30.130.40">
    <property type="entry name" value="LON domain-like"/>
    <property type="match status" value="1"/>
</dbReference>
<evidence type="ECO:0000313" key="20">
    <source>
        <dbReference type="Proteomes" id="UP000248557"/>
    </source>
</evidence>
<evidence type="ECO:0000256" key="1">
    <source>
        <dbReference type="ARBA" id="ARBA00004127"/>
    </source>
</evidence>
<dbReference type="SMART" id="SM00382">
    <property type="entry name" value="AAA"/>
    <property type="match status" value="1"/>
</dbReference>
<dbReference type="SUPFAM" id="SSF88697">
    <property type="entry name" value="PUA domain-like"/>
    <property type="match status" value="1"/>
</dbReference>
<dbReference type="InterPro" id="IPR054594">
    <property type="entry name" value="Lon_lid"/>
</dbReference>
<keyword evidence="9 11" id="KW-0346">Stress response</keyword>
<evidence type="ECO:0000259" key="17">
    <source>
        <dbReference type="PROSITE" id="PS51786"/>
    </source>
</evidence>
<dbReference type="GO" id="GO:0016887">
    <property type="term" value="F:ATP hydrolysis activity"/>
    <property type="evidence" value="ECO:0007669"/>
    <property type="project" value="UniProtKB-UniRule"/>
</dbReference>
<dbReference type="InterPro" id="IPR027065">
    <property type="entry name" value="Lon_Prtase"/>
</dbReference>
<feature type="active site" evidence="11 13">
    <location>
        <position position="687"/>
    </location>
</feature>
<dbReference type="InterPro" id="IPR046336">
    <property type="entry name" value="Lon_prtase_N_sf"/>
</dbReference>
<dbReference type="GO" id="GO:0012505">
    <property type="term" value="C:endomembrane system"/>
    <property type="evidence" value="ECO:0007669"/>
    <property type="project" value="UniProtKB-SubCell"/>
</dbReference>
<keyword evidence="4 11" id="KW-0645">Protease</keyword>
<dbReference type="PROSITE" id="PS51787">
    <property type="entry name" value="LON_N"/>
    <property type="match status" value="1"/>
</dbReference>
<comment type="caution">
    <text evidence="19">The sequence shown here is derived from an EMBL/GenBank/DDBJ whole genome shotgun (WGS) entry which is preliminary data.</text>
</comment>
<evidence type="ECO:0000256" key="14">
    <source>
        <dbReference type="PIRSR" id="PIRSR001174-2"/>
    </source>
</evidence>
<dbReference type="GO" id="GO:0004252">
    <property type="term" value="F:serine-type endopeptidase activity"/>
    <property type="evidence" value="ECO:0007669"/>
    <property type="project" value="UniProtKB-UniRule"/>
</dbReference>
<dbReference type="Proteomes" id="UP000248557">
    <property type="component" value="Unassembled WGS sequence"/>
</dbReference>